<reference evidence="7" key="1">
    <citation type="submission" date="2021-02" db="EMBL/GenBank/DDBJ databases">
        <authorList>
            <person name="Nowell W R."/>
        </authorList>
    </citation>
    <scope>NUCLEOTIDE SEQUENCE</scope>
</reference>
<dbReference type="Pfam" id="PF00668">
    <property type="entry name" value="Condensation"/>
    <property type="match status" value="1"/>
</dbReference>
<dbReference type="Proteomes" id="UP000682733">
    <property type="component" value="Unassembled WGS sequence"/>
</dbReference>
<dbReference type="InterPro" id="IPR023213">
    <property type="entry name" value="CAT-like_dom_sf"/>
</dbReference>
<dbReference type="InterPro" id="IPR000873">
    <property type="entry name" value="AMP-dep_synth/lig_dom"/>
</dbReference>
<dbReference type="AlphaFoldDB" id="A0A8S2CZU0"/>
<organism evidence="7 9">
    <name type="scientific">Didymodactylos carnosus</name>
    <dbReference type="NCBI Taxonomy" id="1234261"/>
    <lineage>
        <taxon>Eukaryota</taxon>
        <taxon>Metazoa</taxon>
        <taxon>Spiralia</taxon>
        <taxon>Gnathifera</taxon>
        <taxon>Rotifera</taxon>
        <taxon>Eurotatoria</taxon>
        <taxon>Bdelloidea</taxon>
        <taxon>Philodinida</taxon>
        <taxon>Philodinidae</taxon>
        <taxon>Didymodactylos</taxon>
    </lineage>
</organism>
<dbReference type="Gene3D" id="3.40.50.12780">
    <property type="entry name" value="N-terminal domain of ligase-like"/>
    <property type="match status" value="2"/>
</dbReference>
<evidence type="ECO:0000256" key="1">
    <source>
        <dbReference type="ARBA" id="ARBA00022450"/>
    </source>
</evidence>
<evidence type="ECO:0000259" key="4">
    <source>
        <dbReference type="Pfam" id="PF00501"/>
    </source>
</evidence>
<feature type="region of interest" description="Disordered" evidence="3">
    <location>
        <begin position="1"/>
        <end position="39"/>
    </location>
</feature>
<evidence type="ECO:0000313" key="8">
    <source>
        <dbReference type="EMBL" id="CAF3629620.1"/>
    </source>
</evidence>
<feature type="domain" description="AMP-dependent synthetase/ligase" evidence="4">
    <location>
        <begin position="546"/>
        <end position="647"/>
    </location>
</feature>
<evidence type="ECO:0000256" key="2">
    <source>
        <dbReference type="ARBA" id="ARBA00022553"/>
    </source>
</evidence>
<dbReference type="PANTHER" id="PTHR45527:SF1">
    <property type="entry name" value="FATTY ACID SYNTHASE"/>
    <property type="match status" value="1"/>
</dbReference>
<dbReference type="GO" id="GO:0031177">
    <property type="term" value="F:phosphopantetheine binding"/>
    <property type="evidence" value="ECO:0007669"/>
    <property type="project" value="TreeGrafter"/>
</dbReference>
<dbReference type="Gene3D" id="3.30.559.10">
    <property type="entry name" value="Chloramphenicol acetyltransferase-like domain"/>
    <property type="match status" value="1"/>
</dbReference>
<evidence type="ECO:0000259" key="5">
    <source>
        <dbReference type="Pfam" id="PF00668"/>
    </source>
</evidence>
<dbReference type="InterPro" id="IPR025110">
    <property type="entry name" value="AMP-bd_C"/>
</dbReference>
<dbReference type="EMBL" id="CAJOBA010002099">
    <property type="protein sequence ID" value="CAF3629620.1"/>
    <property type="molecule type" value="Genomic_DNA"/>
</dbReference>
<proteinExistence type="predicted"/>
<dbReference type="PANTHER" id="PTHR45527">
    <property type="entry name" value="NONRIBOSOMAL PEPTIDE SYNTHETASE"/>
    <property type="match status" value="1"/>
</dbReference>
<evidence type="ECO:0000313" key="9">
    <source>
        <dbReference type="Proteomes" id="UP000677228"/>
    </source>
</evidence>
<dbReference type="GO" id="GO:0005737">
    <property type="term" value="C:cytoplasm"/>
    <property type="evidence" value="ECO:0007669"/>
    <property type="project" value="TreeGrafter"/>
</dbReference>
<keyword evidence="1" id="KW-0596">Phosphopantetheine</keyword>
<evidence type="ECO:0000259" key="6">
    <source>
        <dbReference type="Pfam" id="PF13193"/>
    </source>
</evidence>
<dbReference type="Pfam" id="PF13193">
    <property type="entry name" value="AMP-binding_C"/>
    <property type="match status" value="1"/>
</dbReference>
<name>A0A8S2CZU0_9BILA</name>
<dbReference type="GO" id="GO:0043041">
    <property type="term" value="P:amino acid activation for nonribosomal peptide biosynthetic process"/>
    <property type="evidence" value="ECO:0007669"/>
    <property type="project" value="TreeGrafter"/>
</dbReference>
<dbReference type="InterPro" id="IPR042099">
    <property type="entry name" value="ANL_N_sf"/>
</dbReference>
<dbReference type="InterPro" id="IPR045851">
    <property type="entry name" value="AMP-bd_C_sf"/>
</dbReference>
<keyword evidence="2" id="KW-0597">Phosphoprotein</keyword>
<feature type="compositionally biased region" description="Polar residues" evidence="3">
    <location>
        <begin position="24"/>
        <end position="38"/>
    </location>
</feature>
<dbReference type="SUPFAM" id="SSF56801">
    <property type="entry name" value="Acetyl-CoA synthetase-like"/>
    <property type="match status" value="1"/>
</dbReference>
<comment type="caution">
    <text evidence="7">The sequence shown here is derived from an EMBL/GenBank/DDBJ whole genome shotgun (WGS) entry which is preliminary data.</text>
</comment>
<feature type="domain" description="AMP-dependent synthetase/ligase" evidence="4">
    <location>
        <begin position="676"/>
        <end position="798"/>
    </location>
</feature>
<dbReference type="Gene3D" id="3.30.300.30">
    <property type="match status" value="1"/>
</dbReference>
<dbReference type="SUPFAM" id="SSF52777">
    <property type="entry name" value="CoA-dependent acyltransferases"/>
    <property type="match status" value="2"/>
</dbReference>
<gene>
    <name evidence="7" type="ORF">OVA965_LOCUS6818</name>
    <name evidence="8" type="ORF">TMI583_LOCUS6814</name>
</gene>
<dbReference type="GO" id="GO:0003824">
    <property type="term" value="F:catalytic activity"/>
    <property type="evidence" value="ECO:0007669"/>
    <property type="project" value="InterPro"/>
</dbReference>
<dbReference type="GO" id="GO:0044550">
    <property type="term" value="P:secondary metabolite biosynthetic process"/>
    <property type="evidence" value="ECO:0007669"/>
    <property type="project" value="TreeGrafter"/>
</dbReference>
<dbReference type="Gene3D" id="3.30.559.30">
    <property type="entry name" value="Nonribosomal peptide synthetase, condensation domain"/>
    <property type="match status" value="1"/>
</dbReference>
<feature type="domain" description="Condensation" evidence="5">
    <location>
        <begin position="60"/>
        <end position="495"/>
    </location>
</feature>
<evidence type="ECO:0000256" key="3">
    <source>
        <dbReference type="SAM" id="MobiDB-lite"/>
    </source>
</evidence>
<evidence type="ECO:0000313" key="7">
    <source>
        <dbReference type="EMBL" id="CAF0844507.1"/>
    </source>
</evidence>
<feature type="domain" description="AMP-binding enzyme C-terminal" evidence="6">
    <location>
        <begin position="857"/>
        <end position="932"/>
    </location>
</feature>
<dbReference type="InterPro" id="IPR001242">
    <property type="entry name" value="Condensation_dom"/>
</dbReference>
<dbReference type="EMBL" id="CAJNOK010002099">
    <property type="protein sequence ID" value="CAF0844507.1"/>
    <property type="molecule type" value="Genomic_DNA"/>
</dbReference>
<sequence length="991" mass="113698">MNSNTFHTSFEVNSGRPHQEKQFNGDQQGNATQNDNNTSVSVASSAEERVWLNIHVCQILLSVYSIPVLCEITNEDISINRVRTAILNVIRKHALFRTSLNYNNEEKCLKQSFKFTSSVIDVNHDDYYSFQFTRVSTTEEFDQIVEFETNGNHFNIETGIVLKCHIVKYNSKSDDMLDTGDYIIFNFHRVAVDRLSIKSFFKDLQDAYMDTLESITNMVSYLDYATKEKQILNDHPLDLTINEGRKYWHNMLRDFDATKLIPLPYDHPEKLSEKRSTMEGNSSIELTEILTENIIKFSMDCNVSMFQLLLTCYSLFLHKITHENDICIGGLNASHPNSKFVNVIGTFINIVPYRSSFIDSRTNFKDLVEKMKKEWVDTHKYSYLPFQEIMKLVRSNTSENSQIQQFPQTLFTYENTQDTPIKLLDTKCKIYNDNDILRSRNTGQIDLTLSLKTNISRVTNKLCLFGSFEYSCDLFELGTIAIMTDRFRLLLEQLFLPTKLSLSFDIEKQPICELSLLLPEEIELIQNINDTYTDFGGIQCIHQEFVRHAMEHPQKLCIHLDDQSLTYSETLYYVQRLSMHLLNEFNIRVGDSICQCVERSIEMVIGAFAIITSGAVYCPLNPNDAVERLQMLIRDTHSQLVLTHSQTNDKFNTYLDIEQFLLNEHAGKDSFALDVLSKAVPVVISLLSEFLSTLLELDRLKTLRCVCFGGDVVKRNVIAKLIPHLCSQCKIYNTYGPAETTITATYHLIERSDGQSSIPIGLPLPNYQCYVLDEHLQPVVLNAIGELYIGGAGVCYDYFNRPDLTKQALISNIPGITNRKCYRTGDLVKVGSDGLLYFLGRNNFQVKLHGQRLELGEIESIILQSSNDISNCIVIKVNDEKTKQDYLVAYISTTNRSLESHVKQYCQSYLATYMVPSIFILLDRLPLNENRKVDRKQLPKPNFSLLQEPEEFIEPKTVEEVEIHRLWCEALGLDKISLTQNFFSAGSAVHI</sequence>
<accession>A0A8S2CZU0</accession>
<dbReference type="Pfam" id="PF00501">
    <property type="entry name" value="AMP-binding"/>
    <property type="match status" value="2"/>
</dbReference>
<feature type="compositionally biased region" description="Polar residues" evidence="3">
    <location>
        <begin position="1"/>
        <end position="12"/>
    </location>
</feature>
<protein>
    <submittedName>
        <fullName evidence="7">Uncharacterized protein</fullName>
    </submittedName>
</protein>
<dbReference type="Proteomes" id="UP000677228">
    <property type="component" value="Unassembled WGS sequence"/>
</dbReference>